<comment type="caution">
    <text evidence="1">The sequence shown here is derived from an EMBL/GenBank/DDBJ whole genome shotgun (WGS) entry which is preliminary data.</text>
</comment>
<protein>
    <recommendedName>
        <fullName evidence="3">DUF1289 domain-containing protein</fullName>
    </recommendedName>
</protein>
<evidence type="ECO:0000313" key="2">
    <source>
        <dbReference type="Proteomes" id="UP001595955"/>
    </source>
</evidence>
<organism evidence="1 2">
    <name type="scientific">Georgenia faecalis</name>
    <dbReference type="NCBI Taxonomy" id="2483799"/>
    <lineage>
        <taxon>Bacteria</taxon>
        <taxon>Bacillati</taxon>
        <taxon>Actinomycetota</taxon>
        <taxon>Actinomycetes</taxon>
        <taxon>Micrococcales</taxon>
        <taxon>Bogoriellaceae</taxon>
        <taxon>Georgenia</taxon>
    </lineage>
</organism>
<name>A0ABV9DAQ5_9MICO</name>
<accession>A0ABV9DAQ5</accession>
<reference evidence="2" key="1">
    <citation type="journal article" date="2019" name="Int. J. Syst. Evol. Microbiol.">
        <title>The Global Catalogue of Microorganisms (GCM) 10K type strain sequencing project: providing services to taxonomists for standard genome sequencing and annotation.</title>
        <authorList>
            <consortium name="The Broad Institute Genomics Platform"/>
            <consortium name="The Broad Institute Genome Sequencing Center for Infectious Disease"/>
            <person name="Wu L."/>
            <person name="Ma J."/>
        </authorList>
    </citation>
    <scope>NUCLEOTIDE SEQUENCE [LARGE SCALE GENOMIC DNA]</scope>
    <source>
        <strain evidence="2">JCM 3369</strain>
    </source>
</reference>
<evidence type="ECO:0008006" key="3">
    <source>
        <dbReference type="Google" id="ProtNLM"/>
    </source>
</evidence>
<gene>
    <name evidence="1" type="ORF">ACFO3F_11455</name>
</gene>
<dbReference type="EMBL" id="JBHSGF010000007">
    <property type="protein sequence ID" value="MFC4555865.1"/>
    <property type="molecule type" value="Genomic_DNA"/>
</dbReference>
<dbReference type="RefSeq" id="WP_122824234.1">
    <property type="nucleotide sequence ID" value="NZ_CP033325.1"/>
</dbReference>
<proteinExistence type="predicted"/>
<evidence type="ECO:0000313" key="1">
    <source>
        <dbReference type="EMBL" id="MFC4555865.1"/>
    </source>
</evidence>
<keyword evidence="2" id="KW-1185">Reference proteome</keyword>
<dbReference type="Proteomes" id="UP001595955">
    <property type="component" value="Unassembled WGS sequence"/>
</dbReference>
<sequence length="73" mass="7647">MMIDCNSCTMRDIACDDCVVTFLTIPVGPPASARGSLRAVPTPELGEDEQTAIAVLADSGLVPPLRMVRAETG</sequence>